<evidence type="ECO:0000313" key="11">
    <source>
        <dbReference type="RefSeq" id="XP_002737686.1"/>
    </source>
</evidence>
<evidence type="ECO:0000256" key="1">
    <source>
        <dbReference type="ARBA" id="ARBA00004323"/>
    </source>
</evidence>
<sequence>MRDNMVTLTRSRRFRYLISMVGVFFGTIYLRHLSSHAMESVIDKDATSKLQETTAEITPDPNAKYEKRATEMVERQDALKAACREMTNQENDFHLRSSMKVFVDEKHRLLTCLVKKVASTSWKRVFLVLLGFANSSQINDDFDFRWEKMVVKHGRQRVTVKSLNSKIFKNYVKFLFVRHPFTRLLSAYRDKFERQRSRSGRHEPLLSTSIKNTRDAIMKRYNLSDSYSVTFPLFVRYLSDSNVNNFDAHWAPIYKSCTPCTIKYDVIGRYEELNEDADFVLHASGIKHLNFPDTVYDIGQRTDSSHHQIMKHYFSQLSHEEVMRLYEIYEWDFKLFGYPYPFEFLQMSEEDDE</sequence>
<dbReference type="Pfam" id="PF03567">
    <property type="entry name" value="Sulfotransfer_2"/>
    <property type="match status" value="1"/>
</dbReference>
<evidence type="ECO:0000256" key="7">
    <source>
        <dbReference type="ARBA" id="ARBA00023136"/>
    </source>
</evidence>
<dbReference type="InterPro" id="IPR005331">
    <property type="entry name" value="Sulfotransferase"/>
</dbReference>
<keyword evidence="5 9" id="KW-1133">Transmembrane helix</keyword>
<keyword evidence="3 9" id="KW-0808">Transferase</keyword>
<evidence type="ECO:0000256" key="8">
    <source>
        <dbReference type="ARBA" id="ARBA00023180"/>
    </source>
</evidence>
<name>A0ABM0GUL2_SACKO</name>
<organism evidence="10 11">
    <name type="scientific">Saccoglossus kowalevskii</name>
    <name type="common">Acorn worm</name>
    <dbReference type="NCBI Taxonomy" id="10224"/>
    <lineage>
        <taxon>Eukaryota</taxon>
        <taxon>Metazoa</taxon>
        <taxon>Hemichordata</taxon>
        <taxon>Enteropneusta</taxon>
        <taxon>Harrimaniidae</taxon>
        <taxon>Saccoglossus</taxon>
    </lineage>
</organism>
<keyword evidence="6 9" id="KW-0333">Golgi apparatus</keyword>
<keyword evidence="7 9" id="KW-0472">Membrane</keyword>
<proteinExistence type="inferred from homology"/>
<keyword evidence="8 9" id="KW-0325">Glycoprotein</keyword>
<keyword evidence="10" id="KW-1185">Reference proteome</keyword>
<evidence type="ECO:0000313" key="10">
    <source>
        <dbReference type="Proteomes" id="UP000694865"/>
    </source>
</evidence>
<feature type="transmembrane region" description="Helical" evidence="9">
    <location>
        <begin position="12"/>
        <end position="30"/>
    </location>
</feature>
<evidence type="ECO:0000256" key="4">
    <source>
        <dbReference type="ARBA" id="ARBA00022692"/>
    </source>
</evidence>
<accession>A0ABM0GUL2</accession>
<dbReference type="InterPro" id="IPR018011">
    <property type="entry name" value="Carb_sulfotrans_8-10"/>
</dbReference>
<keyword evidence="9" id="KW-0735">Signal-anchor</keyword>
<gene>
    <name evidence="11" type="primary">LOC100374237</name>
</gene>
<evidence type="ECO:0000256" key="3">
    <source>
        <dbReference type="ARBA" id="ARBA00022679"/>
    </source>
</evidence>
<dbReference type="EC" id="2.8.2.-" evidence="9"/>
<comment type="subcellular location">
    <subcellularLocation>
        <location evidence="1 9">Golgi apparatus membrane</location>
        <topology evidence="1 9">Single-pass type II membrane protein</topology>
    </subcellularLocation>
</comment>
<reference evidence="11" key="1">
    <citation type="submission" date="2025-08" db="UniProtKB">
        <authorList>
            <consortium name="RefSeq"/>
        </authorList>
    </citation>
    <scope>IDENTIFICATION</scope>
    <source>
        <tissue evidence="11">Testes</tissue>
    </source>
</reference>
<keyword evidence="9" id="KW-0119">Carbohydrate metabolism</keyword>
<dbReference type="RefSeq" id="XP_002737686.1">
    <property type="nucleotide sequence ID" value="XM_002737640.2"/>
</dbReference>
<evidence type="ECO:0000256" key="9">
    <source>
        <dbReference type="RuleBase" id="RU364020"/>
    </source>
</evidence>
<dbReference type="GeneID" id="100374237"/>
<protein>
    <recommendedName>
        <fullName evidence="9">Carbohydrate sulfotransferase</fullName>
        <ecNumber evidence="9">2.8.2.-</ecNumber>
    </recommendedName>
</protein>
<dbReference type="PANTHER" id="PTHR12137">
    <property type="entry name" value="CARBOHYDRATE SULFOTRANSFERASE"/>
    <property type="match status" value="1"/>
</dbReference>
<keyword evidence="4 9" id="KW-0812">Transmembrane</keyword>
<evidence type="ECO:0000256" key="2">
    <source>
        <dbReference type="ARBA" id="ARBA00006339"/>
    </source>
</evidence>
<comment type="similarity">
    <text evidence="2 9">Belongs to the sulfotransferase 2 family.</text>
</comment>
<evidence type="ECO:0000256" key="5">
    <source>
        <dbReference type="ARBA" id="ARBA00022989"/>
    </source>
</evidence>
<dbReference type="Proteomes" id="UP000694865">
    <property type="component" value="Unplaced"/>
</dbReference>
<evidence type="ECO:0000256" key="6">
    <source>
        <dbReference type="ARBA" id="ARBA00023034"/>
    </source>
</evidence>
<dbReference type="PANTHER" id="PTHR12137:SF54">
    <property type="entry name" value="CARBOHYDRATE SULFOTRANSFERASE"/>
    <property type="match status" value="1"/>
</dbReference>